<protein>
    <submittedName>
        <fullName evidence="2">Uncharacterized protein</fullName>
    </submittedName>
</protein>
<name>A0ABX0XUN5_9ACTN</name>
<sequence>MVYVRLARDWTDDEGLEHDAGDMVDVDAVTLAQLEADGVVEASDTRETPVLTAWAGETGVKPQWAGETGVKPQWAGETGVKPQWAGETGIEA</sequence>
<evidence type="ECO:0000313" key="2">
    <source>
        <dbReference type="EMBL" id="NJC69722.1"/>
    </source>
</evidence>
<evidence type="ECO:0000313" key="3">
    <source>
        <dbReference type="Proteomes" id="UP000722989"/>
    </source>
</evidence>
<accession>A0ABX0XUN5</accession>
<reference evidence="2 3" key="1">
    <citation type="submission" date="2020-03" db="EMBL/GenBank/DDBJ databases">
        <title>WGS of the type strain of Planosporangium spp.</title>
        <authorList>
            <person name="Thawai C."/>
        </authorList>
    </citation>
    <scope>NUCLEOTIDE SEQUENCE [LARGE SCALE GENOMIC DNA]</scope>
    <source>
        <strain evidence="2 3">TBRC 5610</strain>
    </source>
</reference>
<evidence type="ECO:0000256" key="1">
    <source>
        <dbReference type="SAM" id="MobiDB-lite"/>
    </source>
</evidence>
<proteinExistence type="predicted"/>
<dbReference type="RefSeq" id="WP_167924621.1">
    <property type="nucleotide sequence ID" value="NZ_JAATVY010000004.1"/>
</dbReference>
<comment type="caution">
    <text evidence="2">The sequence shown here is derived from an EMBL/GenBank/DDBJ whole genome shotgun (WGS) entry which is preliminary data.</text>
</comment>
<keyword evidence="3" id="KW-1185">Reference proteome</keyword>
<feature type="region of interest" description="Disordered" evidence="1">
    <location>
        <begin position="62"/>
        <end position="92"/>
    </location>
</feature>
<dbReference type="Proteomes" id="UP000722989">
    <property type="component" value="Unassembled WGS sequence"/>
</dbReference>
<dbReference type="EMBL" id="JAATVY010000004">
    <property type="protein sequence ID" value="NJC69722.1"/>
    <property type="molecule type" value="Genomic_DNA"/>
</dbReference>
<gene>
    <name evidence="2" type="ORF">HC031_08310</name>
</gene>
<organism evidence="2 3">
    <name type="scientific">Planosporangium thailandense</name>
    <dbReference type="NCBI Taxonomy" id="765197"/>
    <lineage>
        <taxon>Bacteria</taxon>
        <taxon>Bacillati</taxon>
        <taxon>Actinomycetota</taxon>
        <taxon>Actinomycetes</taxon>
        <taxon>Micromonosporales</taxon>
        <taxon>Micromonosporaceae</taxon>
        <taxon>Planosporangium</taxon>
    </lineage>
</organism>